<feature type="compositionally biased region" description="Basic and acidic residues" evidence="1">
    <location>
        <begin position="522"/>
        <end position="537"/>
    </location>
</feature>
<evidence type="ECO:0000259" key="2">
    <source>
        <dbReference type="PROSITE" id="PS50833"/>
    </source>
</evidence>
<evidence type="ECO:0000313" key="4">
    <source>
        <dbReference type="Proteomes" id="UP000224006"/>
    </source>
</evidence>
<evidence type="ECO:0000256" key="1">
    <source>
        <dbReference type="SAM" id="MobiDB-lite"/>
    </source>
</evidence>
<feature type="compositionally biased region" description="Basic residues" evidence="1">
    <location>
        <begin position="683"/>
        <end position="697"/>
    </location>
</feature>
<feature type="region of interest" description="Disordered" evidence="1">
    <location>
        <begin position="166"/>
        <end position="186"/>
    </location>
</feature>
<dbReference type="InterPro" id="IPR007109">
    <property type="entry name" value="Brix"/>
</dbReference>
<accession>A0A2A9MPU9</accession>
<dbReference type="AlphaFoldDB" id="A0A2A9MPU9"/>
<gene>
    <name evidence="3" type="ORF">BESB_007580</name>
</gene>
<dbReference type="SMART" id="SM00879">
    <property type="entry name" value="Brix"/>
    <property type="match status" value="1"/>
</dbReference>
<dbReference type="Pfam" id="PF04427">
    <property type="entry name" value="Brix"/>
    <property type="match status" value="1"/>
</dbReference>
<feature type="domain" description="Brix" evidence="2">
    <location>
        <begin position="46"/>
        <end position="452"/>
    </location>
</feature>
<dbReference type="InterPro" id="IPR045112">
    <property type="entry name" value="PPAN-like"/>
</dbReference>
<dbReference type="Proteomes" id="UP000224006">
    <property type="component" value="Chromosome I"/>
</dbReference>
<organism evidence="3 4">
    <name type="scientific">Besnoitia besnoiti</name>
    <name type="common">Apicomplexan protozoan</name>
    <dbReference type="NCBI Taxonomy" id="94643"/>
    <lineage>
        <taxon>Eukaryota</taxon>
        <taxon>Sar</taxon>
        <taxon>Alveolata</taxon>
        <taxon>Apicomplexa</taxon>
        <taxon>Conoidasida</taxon>
        <taxon>Coccidia</taxon>
        <taxon>Eucoccidiorida</taxon>
        <taxon>Eimeriorina</taxon>
        <taxon>Sarcocystidae</taxon>
        <taxon>Besnoitia</taxon>
    </lineage>
</organism>
<name>A0A2A9MPU9_BESBE</name>
<dbReference type="PANTHER" id="PTHR12661">
    <property type="entry name" value="PETER PAN-RELATED"/>
    <property type="match status" value="1"/>
</dbReference>
<feature type="compositionally biased region" description="Basic and acidic residues" evidence="1">
    <location>
        <begin position="644"/>
        <end position="656"/>
    </location>
</feature>
<feature type="region of interest" description="Disordered" evidence="1">
    <location>
        <begin position="482"/>
        <end position="697"/>
    </location>
</feature>
<feature type="compositionally biased region" description="Basic and acidic residues" evidence="1">
    <location>
        <begin position="482"/>
        <end position="505"/>
    </location>
</feature>
<dbReference type="VEuPathDB" id="ToxoDB:BESB_007580"/>
<feature type="compositionally biased region" description="Low complexity" evidence="1">
    <location>
        <begin position="13"/>
        <end position="27"/>
    </location>
</feature>
<comment type="caution">
    <text evidence="3">The sequence shown here is derived from an EMBL/GenBank/DDBJ whole genome shotgun (WGS) entry which is preliminary data.</text>
</comment>
<feature type="compositionally biased region" description="Acidic residues" evidence="1">
    <location>
        <begin position="573"/>
        <end position="602"/>
    </location>
</feature>
<reference evidence="3 4" key="1">
    <citation type="submission" date="2017-09" db="EMBL/GenBank/DDBJ databases">
        <title>Genome sequencing of Besnoitia besnoiti strain Bb-Ger1.</title>
        <authorList>
            <person name="Schares G."/>
            <person name="Venepally P."/>
            <person name="Lorenzi H.A."/>
        </authorList>
    </citation>
    <scope>NUCLEOTIDE SEQUENCE [LARGE SCALE GENOMIC DNA]</scope>
    <source>
        <strain evidence="3 4">Bb-Ger1</strain>
    </source>
</reference>
<dbReference type="GO" id="GO:0006364">
    <property type="term" value="P:rRNA processing"/>
    <property type="evidence" value="ECO:0007669"/>
    <property type="project" value="InterPro"/>
</dbReference>
<dbReference type="KEGG" id="bbes:BESB_007580"/>
<dbReference type="RefSeq" id="XP_029222425.1">
    <property type="nucleotide sequence ID" value="XM_029359512.1"/>
</dbReference>
<dbReference type="PROSITE" id="PS50833">
    <property type="entry name" value="BRIX"/>
    <property type="match status" value="1"/>
</dbReference>
<sequence>MGRRRRTGKASRRAAPPHARPGKPGAAEEPQDSRHASTFSGSASAPCSFVVKRGRLTPSARLLVQDLRMLMSPYCSSRLREKRSNKLKDFVAVSSLLGVTHLQALSQTEAGVYLKVAQLPNGPTLTFLVKKFTLMKDIRKAAGSKARNDARDFRSPALLLFSGGSAGEKEKKRDKKAGEDEPPGDHAALKARDVEQLVTKMMKNVFPAIDVQNVALSDCRRVALYRRQHVTASSGLSKTSFIYQFRQYAVVRRAAGVTSGVRRLLEAATRPAAEKKIFKSLGLREATKKSEQAREARAKERLRQGLERGALSEAEEDEASDGGGAGARRRRDLDICDVTLSRERGGRGSCFSDSEAEDDDENVVEFDAETAVAACPTSARAKKQSLDALLSSCAEGGLLREDRRKKRAADDDEEEVEADDDRDETWKMAVSLVELGPRMELQLVKIEEDVCAGGVLYHHFISKTPEELRVLKAKEAALKAERQRQREEMERAVEMQMKKKRKAEEASDASGASSEDESAGSEGKKGGKRERETEKRIAPSFDELAGALLEEGESSGSSEKGRKRTRHVARGEDDSDAGEESEADDDAGAAGDDEADEDDEGDGGTGRGGAGKRRKFHPFSFKRKEKKKEAEAGDDSGGEIPTVSERDLKGSGKDAQRSGARSNLKKAREPRGRKTAASMVLRKYQKAKERSRKSGKK</sequence>
<feature type="compositionally biased region" description="Acidic residues" evidence="1">
    <location>
        <begin position="410"/>
        <end position="422"/>
    </location>
</feature>
<proteinExistence type="predicted"/>
<dbReference type="STRING" id="94643.A0A2A9MPU9"/>
<feature type="compositionally biased region" description="Low complexity" evidence="1">
    <location>
        <begin position="543"/>
        <end position="558"/>
    </location>
</feature>
<dbReference type="GeneID" id="40305820"/>
<dbReference type="EMBL" id="NWUJ01000001">
    <property type="protein sequence ID" value="PFH38416.1"/>
    <property type="molecule type" value="Genomic_DNA"/>
</dbReference>
<dbReference type="GO" id="GO:0019843">
    <property type="term" value="F:rRNA binding"/>
    <property type="evidence" value="ECO:0007669"/>
    <property type="project" value="InterPro"/>
</dbReference>
<dbReference type="OrthoDB" id="10261452at2759"/>
<evidence type="ECO:0000313" key="3">
    <source>
        <dbReference type="EMBL" id="PFH38416.1"/>
    </source>
</evidence>
<feature type="compositionally biased region" description="Basic residues" evidence="1">
    <location>
        <begin position="1"/>
        <end position="12"/>
    </location>
</feature>
<feature type="region of interest" description="Disordered" evidence="1">
    <location>
        <begin position="289"/>
        <end position="327"/>
    </location>
</feature>
<feature type="compositionally biased region" description="Basic and acidic residues" evidence="1">
    <location>
        <begin position="167"/>
        <end position="186"/>
    </location>
</feature>
<feature type="compositionally biased region" description="Basic and acidic residues" evidence="1">
    <location>
        <begin position="289"/>
        <end position="306"/>
    </location>
</feature>
<dbReference type="PANTHER" id="PTHR12661:SF5">
    <property type="entry name" value="SUPPRESSOR OF SWI4 1 HOMOLOG"/>
    <property type="match status" value="1"/>
</dbReference>
<feature type="region of interest" description="Disordered" evidence="1">
    <location>
        <begin position="1"/>
        <end position="43"/>
    </location>
</feature>
<dbReference type="GO" id="GO:0030687">
    <property type="term" value="C:preribosome, large subunit precursor"/>
    <property type="evidence" value="ECO:0007669"/>
    <property type="project" value="TreeGrafter"/>
</dbReference>
<feature type="compositionally biased region" description="Basic residues" evidence="1">
    <location>
        <begin position="610"/>
        <end position="626"/>
    </location>
</feature>
<feature type="region of interest" description="Disordered" evidence="1">
    <location>
        <begin position="403"/>
        <end position="422"/>
    </location>
</feature>
<protein>
    <submittedName>
        <fullName evidence="3">Brix domain-containing protein</fullName>
    </submittedName>
</protein>
<keyword evidence="4" id="KW-1185">Reference proteome</keyword>
<dbReference type="GO" id="GO:0000027">
    <property type="term" value="P:ribosomal large subunit assembly"/>
    <property type="evidence" value="ECO:0007669"/>
    <property type="project" value="TreeGrafter"/>
</dbReference>